<proteinExistence type="predicted"/>
<feature type="transmembrane region" description="Helical" evidence="5">
    <location>
        <begin position="53"/>
        <end position="73"/>
    </location>
</feature>
<evidence type="ECO:0000256" key="3">
    <source>
        <dbReference type="ARBA" id="ARBA00022989"/>
    </source>
</evidence>
<organism evidence="7 8">
    <name type="scientific">Sphaerisporangium dianthi</name>
    <dbReference type="NCBI Taxonomy" id="1436120"/>
    <lineage>
        <taxon>Bacteria</taxon>
        <taxon>Bacillati</taxon>
        <taxon>Actinomycetota</taxon>
        <taxon>Actinomycetes</taxon>
        <taxon>Streptosporangiales</taxon>
        <taxon>Streptosporangiaceae</taxon>
        <taxon>Sphaerisporangium</taxon>
    </lineage>
</organism>
<evidence type="ECO:0000256" key="2">
    <source>
        <dbReference type="ARBA" id="ARBA00022692"/>
    </source>
</evidence>
<dbReference type="RefSeq" id="WP_380839253.1">
    <property type="nucleotide sequence ID" value="NZ_JBHSFP010000004.1"/>
</dbReference>
<comment type="caution">
    <text evidence="7">The sequence shown here is derived from an EMBL/GenBank/DDBJ whole genome shotgun (WGS) entry which is preliminary data.</text>
</comment>
<evidence type="ECO:0000256" key="4">
    <source>
        <dbReference type="ARBA" id="ARBA00023136"/>
    </source>
</evidence>
<sequence>METPTLATAALALLVLFLLLGGGAKLVTAGSDADPGGLSRLGPGVLVPERWREPFMIFCAVGEVVLAVCLLFTRHPLPRWGTITFFSVATYVLWELRRRRPDVGCGCFGEASSSPVGLRSIGRAAVLAGMAVVVSVVPVSGMDLLSRASWELAAALGTGLALLVALSPEWSEAIARVKYRAPCEQRPVPSGRAAARLRASAEWRSHAPLLLADEPSDSWRELCWRFFVYPARTAVGARADVVFAVYLSGRRPPVRVAVVGADGSAGEGHLRNSMGVSTTR</sequence>
<evidence type="ECO:0000313" key="7">
    <source>
        <dbReference type="EMBL" id="MFC4531022.1"/>
    </source>
</evidence>
<keyword evidence="2 5" id="KW-0812">Transmembrane</keyword>
<protein>
    <submittedName>
        <fullName evidence="7">MauE/DoxX family redox-associated membrane protein</fullName>
    </submittedName>
</protein>
<feature type="transmembrane region" description="Helical" evidence="5">
    <location>
        <begin position="148"/>
        <end position="166"/>
    </location>
</feature>
<keyword evidence="3 5" id="KW-1133">Transmembrane helix</keyword>
<reference evidence="8" key="1">
    <citation type="journal article" date="2019" name="Int. J. Syst. Evol. Microbiol.">
        <title>The Global Catalogue of Microorganisms (GCM) 10K type strain sequencing project: providing services to taxonomists for standard genome sequencing and annotation.</title>
        <authorList>
            <consortium name="The Broad Institute Genomics Platform"/>
            <consortium name="The Broad Institute Genome Sequencing Center for Infectious Disease"/>
            <person name="Wu L."/>
            <person name="Ma J."/>
        </authorList>
    </citation>
    <scope>NUCLEOTIDE SEQUENCE [LARGE SCALE GENOMIC DNA]</scope>
    <source>
        <strain evidence="8">CGMCC 4.7132</strain>
    </source>
</reference>
<dbReference type="EMBL" id="JBHSFP010000004">
    <property type="protein sequence ID" value="MFC4531022.1"/>
    <property type="molecule type" value="Genomic_DNA"/>
</dbReference>
<dbReference type="InterPro" id="IPR009908">
    <property type="entry name" value="Methylamine_util_MauE"/>
</dbReference>
<evidence type="ECO:0000256" key="1">
    <source>
        <dbReference type="ARBA" id="ARBA00004141"/>
    </source>
</evidence>
<comment type="subcellular location">
    <subcellularLocation>
        <location evidence="1">Membrane</location>
        <topology evidence="1">Multi-pass membrane protein</topology>
    </subcellularLocation>
</comment>
<dbReference type="Pfam" id="PF07291">
    <property type="entry name" value="MauE"/>
    <property type="match status" value="1"/>
</dbReference>
<accession>A0ABV9CDX2</accession>
<keyword evidence="8" id="KW-1185">Reference proteome</keyword>
<evidence type="ECO:0000313" key="8">
    <source>
        <dbReference type="Proteomes" id="UP001596004"/>
    </source>
</evidence>
<dbReference type="Proteomes" id="UP001596004">
    <property type="component" value="Unassembled WGS sequence"/>
</dbReference>
<name>A0ABV9CDX2_9ACTN</name>
<gene>
    <name evidence="7" type="ORF">ACFO60_09630</name>
</gene>
<feature type="transmembrane region" description="Helical" evidence="5">
    <location>
        <begin position="124"/>
        <end position="142"/>
    </location>
</feature>
<keyword evidence="4 5" id="KW-0472">Membrane</keyword>
<feature type="domain" description="Methylamine utilisation protein MauE" evidence="6">
    <location>
        <begin position="6"/>
        <end position="134"/>
    </location>
</feature>
<evidence type="ECO:0000259" key="6">
    <source>
        <dbReference type="Pfam" id="PF07291"/>
    </source>
</evidence>
<evidence type="ECO:0000256" key="5">
    <source>
        <dbReference type="SAM" id="Phobius"/>
    </source>
</evidence>